<keyword evidence="4" id="KW-1185">Reference proteome</keyword>
<dbReference type="PROSITE" id="PS51450">
    <property type="entry name" value="LRR"/>
    <property type="match status" value="3"/>
</dbReference>
<dbReference type="GO" id="GO:0098609">
    <property type="term" value="P:cell-cell adhesion"/>
    <property type="evidence" value="ECO:0007669"/>
    <property type="project" value="TreeGrafter"/>
</dbReference>
<organism evidence="3 4">
    <name type="scientific">Anser cygnoides</name>
    <name type="common">Swan goose</name>
    <dbReference type="NCBI Taxonomy" id="8845"/>
    <lineage>
        <taxon>Eukaryota</taxon>
        <taxon>Metazoa</taxon>
        <taxon>Chordata</taxon>
        <taxon>Craniata</taxon>
        <taxon>Vertebrata</taxon>
        <taxon>Euteleostomi</taxon>
        <taxon>Archelosauria</taxon>
        <taxon>Archosauria</taxon>
        <taxon>Dinosauria</taxon>
        <taxon>Saurischia</taxon>
        <taxon>Theropoda</taxon>
        <taxon>Coelurosauria</taxon>
        <taxon>Aves</taxon>
        <taxon>Neognathae</taxon>
        <taxon>Galloanserae</taxon>
        <taxon>Anseriformes</taxon>
        <taxon>Anatidae</taxon>
        <taxon>Anserinae</taxon>
        <taxon>Anser</taxon>
    </lineage>
</organism>
<dbReference type="GO" id="GO:0019901">
    <property type="term" value="F:protein kinase binding"/>
    <property type="evidence" value="ECO:0007669"/>
    <property type="project" value="TreeGrafter"/>
</dbReference>
<name>A0A8B9DI12_ANSCY</name>
<dbReference type="GO" id="GO:0045197">
    <property type="term" value="P:establishment or maintenance of epithelial cell apical/basal polarity"/>
    <property type="evidence" value="ECO:0007669"/>
    <property type="project" value="TreeGrafter"/>
</dbReference>
<dbReference type="AlphaFoldDB" id="A0A8B9DI12"/>
<dbReference type="SMART" id="SM00369">
    <property type="entry name" value="LRR_TYP"/>
    <property type="match status" value="8"/>
</dbReference>
<proteinExistence type="predicted"/>
<dbReference type="GO" id="GO:0098887">
    <property type="term" value="P:neurotransmitter receptor transport, endosome to postsynaptic membrane"/>
    <property type="evidence" value="ECO:0007669"/>
    <property type="project" value="TreeGrafter"/>
</dbReference>
<keyword evidence="1" id="KW-0433">Leucine-rich repeat</keyword>
<dbReference type="SUPFAM" id="SSF52058">
    <property type="entry name" value="L domain-like"/>
    <property type="match status" value="1"/>
</dbReference>
<dbReference type="GO" id="GO:0016323">
    <property type="term" value="C:basolateral plasma membrane"/>
    <property type="evidence" value="ECO:0007669"/>
    <property type="project" value="TreeGrafter"/>
</dbReference>
<evidence type="ECO:0000313" key="3">
    <source>
        <dbReference type="Ensembl" id="ENSACDP00005005596.1"/>
    </source>
</evidence>
<dbReference type="SMART" id="SM00364">
    <property type="entry name" value="LRR_BAC"/>
    <property type="match status" value="8"/>
</dbReference>
<sequence length="477" mass="54314">MQCLKMTTKRNLFVRLVPCRCLRGEEETVTTLDYSHCSLEQVPKEIFTFEKTLEELYLDANQIEELPKQLFNCQSLHKLSLPDNDLTALPASIANLINLRELDVSKNGIQEFPENIKNCKVLTVVEASVNPISKLPDGFSQLLNLTQLYLNDAFLEFLPANFVLEQLSGLKEFWMDGNRLTLIPGFIGTLKQLTYLDVSKNNIEVVEEGISGCESLQDLLLSSNSLQQLPESIGSLKKVTTLKIDENQLIYLPDSIGGLVSVEELDCSFNEIETLPSSVGQLSNIRTFAADHNFLTQLPPEIGNWKYVTVLFLHSNKLEFLPEEMGDMQKLKVINLSDNRLKNLPFTFTKLQQLTAMWLSDNQSKPLIPLQKEADPDTQKTVLTNYMFPQQPRTEDVMFISDNESFNPSLWEEQRKQRAQVAFECDEDKDEREAPPRVSINFFFKQWMLPSLSLPSTLPSPMLFLHLAVDLGLLKKS</sequence>
<dbReference type="InterPro" id="IPR001611">
    <property type="entry name" value="Leu-rich_rpt"/>
</dbReference>
<protein>
    <submittedName>
        <fullName evidence="3">Erbb2 interacting protein</fullName>
    </submittedName>
</protein>
<dbReference type="Proteomes" id="UP000694521">
    <property type="component" value="Unplaced"/>
</dbReference>
<dbReference type="GO" id="GO:0005912">
    <property type="term" value="C:adherens junction"/>
    <property type="evidence" value="ECO:0007669"/>
    <property type="project" value="TreeGrafter"/>
</dbReference>
<accession>A0A8B9DI12</accession>
<evidence type="ECO:0000313" key="4">
    <source>
        <dbReference type="Proteomes" id="UP000694521"/>
    </source>
</evidence>
<dbReference type="GO" id="GO:0098968">
    <property type="term" value="P:neurotransmitter receptor transport postsynaptic membrane to endosome"/>
    <property type="evidence" value="ECO:0007669"/>
    <property type="project" value="TreeGrafter"/>
</dbReference>
<dbReference type="PANTHER" id="PTHR23119:SF46">
    <property type="entry name" value="ERBB2 INTERACTING PROTEIN"/>
    <property type="match status" value="1"/>
</dbReference>
<dbReference type="GO" id="GO:0014069">
    <property type="term" value="C:postsynaptic density"/>
    <property type="evidence" value="ECO:0007669"/>
    <property type="project" value="TreeGrafter"/>
</dbReference>
<dbReference type="GO" id="GO:0043113">
    <property type="term" value="P:receptor clustering"/>
    <property type="evidence" value="ECO:0007669"/>
    <property type="project" value="TreeGrafter"/>
</dbReference>
<keyword evidence="2" id="KW-0677">Repeat</keyword>
<dbReference type="InterPro" id="IPR003591">
    <property type="entry name" value="Leu-rich_rpt_typical-subtyp"/>
</dbReference>
<reference evidence="3" key="1">
    <citation type="submission" date="2025-08" db="UniProtKB">
        <authorList>
            <consortium name="Ensembl"/>
        </authorList>
    </citation>
    <scope>IDENTIFICATION</scope>
</reference>
<dbReference type="GO" id="GO:0045211">
    <property type="term" value="C:postsynaptic membrane"/>
    <property type="evidence" value="ECO:0007669"/>
    <property type="project" value="TreeGrafter"/>
</dbReference>
<dbReference type="Ensembl" id="ENSACDT00005006718.1">
    <property type="protein sequence ID" value="ENSACDP00005005596.1"/>
    <property type="gene ID" value="ENSACDG00005003892.1"/>
</dbReference>
<reference evidence="3" key="2">
    <citation type="submission" date="2025-09" db="UniProtKB">
        <authorList>
            <consortium name="Ensembl"/>
        </authorList>
    </citation>
    <scope>IDENTIFICATION</scope>
</reference>
<dbReference type="Gene3D" id="3.80.10.10">
    <property type="entry name" value="Ribonuclease Inhibitor"/>
    <property type="match status" value="3"/>
</dbReference>
<evidence type="ECO:0000256" key="2">
    <source>
        <dbReference type="ARBA" id="ARBA00022737"/>
    </source>
</evidence>
<dbReference type="SMART" id="SM00365">
    <property type="entry name" value="LRR_SD22"/>
    <property type="match status" value="7"/>
</dbReference>
<dbReference type="InterPro" id="IPR050614">
    <property type="entry name" value="Synaptic_Scaffolding_LAP-MAGUK"/>
</dbReference>
<dbReference type="PANTHER" id="PTHR23119">
    <property type="entry name" value="DISCS LARGE"/>
    <property type="match status" value="1"/>
</dbReference>
<evidence type="ECO:0000256" key="1">
    <source>
        <dbReference type="ARBA" id="ARBA00022614"/>
    </source>
</evidence>
<dbReference type="Pfam" id="PF13855">
    <property type="entry name" value="LRR_8"/>
    <property type="match status" value="3"/>
</dbReference>
<dbReference type="InterPro" id="IPR032675">
    <property type="entry name" value="LRR_dom_sf"/>
</dbReference>